<reference evidence="1" key="2">
    <citation type="submission" date="2020-09" db="EMBL/GenBank/DDBJ databases">
        <title>Reference genome assembly for Australian Ascochyta lentis isolate Al4.</title>
        <authorList>
            <person name="Lee R.C."/>
            <person name="Farfan-Caceres L.M."/>
            <person name="Debler J.W."/>
            <person name="Williams A.H."/>
            <person name="Henares B.M."/>
        </authorList>
    </citation>
    <scope>NUCLEOTIDE SEQUENCE</scope>
    <source>
        <strain evidence="1">Al4</strain>
    </source>
</reference>
<name>A0A8H7MLT3_9PLEO</name>
<evidence type="ECO:0000313" key="1">
    <source>
        <dbReference type="EMBL" id="KAF9701784.1"/>
    </source>
</evidence>
<keyword evidence="2" id="KW-1185">Reference proteome</keyword>
<dbReference type="Proteomes" id="UP000651452">
    <property type="component" value="Unassembled WGS sequence"/>
</dbReference>
<evidence type="ECO:0000313" key="2">
    <source>
        <dbReference type="Proteomes" id="UP000651452"/>
    </source>
</evidence>
<protein>
    <submittedName>
        <fullName evidence="1">Uncharacterized protein</fullName>
    </submittedName>
</protein>
<accession>A0A8H7MLT3</accession>
<proteinExistence type="predicted"/>
<comment type="caution">
    <text evidence="1">The sequence shown here is derived from an EMBL/GenBank/DDBJ whole genome shotgun (WGS) entry which is preliminary data.</text>
</comment>
<dbReference type="EMBL" id="RZGK01000002">
    <property type="protein sequence ID" value="KAF9701784.1"/>
    <property type="molecule type" value="Genomic_DNA"/>
</dbReference>
<gene>
    <name evidence="1" type="ORF">EKO04_001040</name>
</gene>
<dbReference type="AlphaFoldDB" id="A0A8H7MLT3"/>
<dbReference type="OrthoDB" id="4620575at2759"/>
<organism evidence="1 2">
    <name type="scientific">Ascochyta lentis</name>
    <dbReference type="NCBI Taxonomy" id="205686"/>
    <lineage>
        <taxon>Eukaryota</taxon>
        <taxon>Fungi</taxon>
        <taxon>Dikarya</taxon>
        <taxon>Ascomycota</taxon>
        <taxon>Pezizomycotina</taxon>
        <taxon>Dothideomycetes</taxon>
        <taxon>Pleosporomycetidae</taxon>
        <taxon>Pleosporales</taxon>
        <taxon>Pleosporineae</taxon>
        <taxon>Didymellaceae</taxon>
        <taxon>Ascochyta</taxon>
    </lineage>
</organism>
<sequence>MAKTYVVPGRYLDQHSLETYFGKVFGYGKAEVTWVRGKFQCTLPRALTQEEWDSMKSSVEYEHYDDM</sequence>
<reference evidence="1" key="1">
    <citation type="submission" date="2018-12" db="EMBL/GenBank/DDBJ databases">
        <authorList>
            <person name="Syme R.A."/>
            <person name="Farfan-Caceres L."/>
            <person name="Lichtenzveig J."/>
        </authorList>
    </citation>
    <scope>NUCLEOTIDE SEQUENCE</scope>
    <source>
        <strain evidence="1">Al4</strain>
    </source>
</reference>